<evidence type="ECO:0000313" key="1">
    <source>
        <dbReference type="EMBL" id="GII91051.1"/>
    </source>
</evidence>
<dbReference type="RefSeq" id="WP_204021981.1">
    <property type="nucleotide sequence ID" value="NZ_BOOW01000007.1"/>
</dbReference>
<proteinExistence type="predicted"/>
<dbReference type="EMBL" id="BOOW01000007">
    <property type="protein sequence ID" value="GII91051.1"/>
    <property type="molecule type" value="Genomic_DNA"/>
</dbReference>
<evidence type="ECO:0000313" key="2">
    <source>
        <dbReference type="Proteomes" id="UP000606172"/>
    </source>
</evidence>
<dbReference type="Gene3D" id="3.40.50.2020">
    <property type="match status" value="1"/>
</dbReference>
<comment type="caution">
    <text evidence="1">The sequence shown here is derived from an EMBL/GenBank/DDBJ whole genome shotgun (WGS) entry which is preliminary data.</text>
</comment>
<gene>
    <name evidence="1" type="ORF">Ssi02_12820</name>
</gene>
<name>A0A919V5M8_9ACTN</name>
<dbReference type="InterPro" id="IPR029057">
    <property type="entry name" value="PRTase-like"/>
</dbReference>
<reference evidence="1" key="1">
    <citation type="submission" date="2021-01" db="EMBL/GenBank/DDBJ databases">
        <title>Whole genome shotgun sequence of Sinosporangium siamense NBRC 109515.</title>
        <authorList>
            <person name="Komaki H."/>
            <person name="Tamura T."/>
        </authorList>
    </citation>
    <scope>NUCLEOTIDE SEQUENCE</scope>
    <source>
        <strain evidence="1">NBRC 109515</strain>
    </source>
</reference>
<protein>
    <recommendedName>
        <fullName evidence="3">ComF family protein</fullName>
    </recommendedName>
</protein>
<keyword evidence="2" id="KW-1185">Reference proteome</keyword>
<dbReference type="Proteomes" id="UP000606172">
    <property type="component" value="Unassembled WGS sequence"/>
</dbReference>
<dbReference type="PANTHER" id="PTHR47505">
    <property type="entry name" value="DNA UTILIZATION PROTEIN YHGH"/>
    <property type="match status" value="1"/>
</dbReference>
<dbReference type="InterPro" id="IPR051910">
    <property type="entry name" value="ComF/GntX_DNA_util-trans"/>
</dbReference>
<dbReference type="AlphaFoldDB" id="A0A919V5M8"/>
<accession>A0A919V5M8</accession>
<dbReference type="SUPFAM" id="SSF53271">
    <property type="entry name" value="PRTase-like"/>
    <property type="match status" value="1"/>
</dbReference>
<evidence type="ECO:0008006" key="3">
    <source>
        <dbReference type="Google" id="ProtNLM"/>
    </source>
</evidence>
<sequence>MSAAFLDVIAPARCVGCEGARGPLCPVCVAALRGAPAVRMPVPSPSGLPNCWSAADYTGPLRKAVLACKERGLTSLVPTLGAVLAFVIATGLSHSPAQPAPGRFTVVPVPSDAAARRRRGHDPVRAIAAAAAARLREAGLPATFAALLEQPRRRTDQSGLSSAQRTANLSHAFRVRSSPRIPLKRLWAPSSGTSAPLRPSGPVVLVDDIVTTGATLAEAARALQAAAAPVLFAATLAATRRRR</sequence>
<dbReference type="PANTHER" id="PTHR47505:SF1">
    <property type="entry name" value="DNA UTILIZATION PROTEIN YHGH"/>
    <property type="match status" value="1"/>
</dbReference>
<organism evidence="1 2">
    <name type="scientific">Sinosporangium siamense</name>
    <dbReference type="NCBI Taxonomy" id="1367973"/>
    <lineage>
        <taxon>Bacteria</taxon>
        <taxon>Bacillati</taxon>
        <taxon>Actinomycetota</taxon>
        <taxon>Actinomycetes</taxon>
        <taxon>Streptosporangiales</taxon>
        <taxon>Streptosporangiaceae</taxon>
        <taxon>Sinosporangium</taxon>
    </lineage>
</organism>